<reference evidence="5 6" key="1">
    <citation type="submission" date="2019-02" db="EMBL/GenBank/DDBJ databases">
        <title>Deep-cultivation of Planctomycetes and their phenomic and genomic characterization uncovers novel biology.</title>
        <authorList>
            <person name="Wiegand S."/>
            <person name="Jogler M."/>
            <person name="Boedeker C."/>
            <person name="Pinto D."/>
            <person name="Vollmers J."/>
            <person name="Rivas-Marin E."/>
            <person name="Kohn T."/>
            <person name="Peeters S.H."/>
            <person name="Heuer A."/>
            <person name="Rast P."/>
            <person name="Oberbeckmann S."/>
            <person name="Bunk B."/>
            <person name="Jeske O."/>
            <person name="Meyerdierks A."/>
            <person name="Storesund J.E."/>
            <person name="Kallscheuer N."/>
            <person name="Luecker S."/>
            <person name="Lage O.M."/>
            <person name="Pohl T."/>
            <person name="Merkel B.J."/>
            <person name="Hornburger P."/>
            <person name="Mueller R.-W."/>
            <person name="Bruemmer F."/>
            <person name="Labrenz M."/>
            <person name="Spormann A.M."/>
            <person name="Op den Camp H."/>
            <person name="Overmann J."/>
            <person name="Amann R."/>
            <person name="Jetten M.S.M."/>
            <person name="Mascher T."/>
            <person name="Medema M.H."/>
            <person name="Devos D.P."/>
            <person name="Kaster A.-K."/>
            <person name="Ovreas L."/>
            <person name="Rohde M."/>
            <person name="Galperin M.Y."/>
            <person name="Jogler C."/>
        </authorList>
    </citation>
    <scope>NUCLEOTIDE SEQUENCE [LARGE SCALE GENOMIC DNA]</scope>
    <source>
        <strain evidence="5 6">Pan44</strain>
    </source>
</reference>
<dbReference type="AlphaFoldDB" id="A0A517SF57"/>
<dbReference type="InterPro" id="IPR020449">
    <property type="entry name" value="Tscrpt_reg_AraC-type_HTH"/>
</dbReference>
<dbReference type="InterPro" id="IPR018062">
    <property type="entry name" value="HTH_AraC-typ_CS"/>
</dbReference>
<evidence type="ECO:0000256" key="2">
    <source>
        <dbReference type="ARBA" id="ARBA00023125"/>
    </source>
</evidence>
<organism evidence="5 6">
    <name type="scientific">Caulifigura coniformis</name>
    <dbReference type="NCBI Taxonomy" id="2527983"/>
    <lineage>
        <taxon>Bacteria</taxon>
        <taxon>Pseudomonadati</taxon>
        <taxon>Planctomycetota</taxon>
        <taxon>Planctomycetia</taxon>
        <taxon>Planctomycetales</taxon>
        <taxon>Planctomycetaceae</taxon>
        <taxon>Caulifigura</taxon>
    </lineage>
</organism>
<dbReference type="InterPro" id="IPR035965">
    <property type="entry name" value="PAS-like_dom_sf"/>
</dbReference>
<feature type="domain" description="HTH araC/xylS-type" evidence="4">
    <location>
        <begin position="170"/>
        <end position="268"/>
    </location>
</feature>
<dbReference type="PRINTS" id="PR00032">
    <property type="entry name" value="HTHARAC"/>
</dbReference>
<dbReference type="EMBL" id="CP036271">
    <property type="protein sequence ID" value="QDT54759.1"/>
    <property type="molecule type" value="Genomic_DNA"/>
</dbReference>
<dbReference type="PROSITE" id="PS01124">
    <property type="entry name" value="HTH_ARAC_FAMILY_2"/>
    <property type="match status" value="1"/>
</dbReference>
<sequence>MPNATIVSPIAPIRIHRRLTAGERRRRVVEREQWLGRFSVFRHISELFNELHGLHFFAKDRRGRLMFFSQDALGRFAAGDDADVIGLTDFDMYPETVARDYAIDDEEVFTSGRPIRGRIQLWWNQLGMPDWYTVTKLPIRSHHGRIIGILGVLQHCGDDIRRAGPWREIADAVDFIREHYAGSVAVADLAARAGVSARQLERKFRAALGVSPQQLLIKVRVHAACHALRQSGQSLASIGAECGFYDQSSFTEHFRRHLGVTPGHYRKTHLGD</sequence>
<dbReference type="Gene3D" id="1.10.10.60">
    <property type="entry name" value="Homeodomain-like"/>
    <property type="match status" value="1"/>
</dbReference>
<dbReference type="SUPFAM" id="SSF46689">
    <property type="entry name" value="Homeodomain-like"/>
    <property type="match status" value="2"/>
</dbReference>
<evidence type="ECO:0000256" key="3">
    <source>
        <dbReference type="ARBA" id="ARBA00023163"/>
    </source>
</evidence>
<dbReference type="Gene3D" id="3.30.450.20">
    <property type="entry name" value="PAS domain"/>
    <property type="match status" value="1"/>
</dbReference>
<evidence type="ECO:0000256" key="1">
    <source>
        <dbReference type="ARBA" id="ARBA00023015"/>
    </source>
</evidence>
<evidence type="ECO:0000313" key="6">
    <source>
        <dbReference type="Proteomes" id="UP000315700"/>
    </source>
</evidence>
<dbReference type="Proteomes" id="UP000315700">
    <property type="component" value="Chromosome"/>
</dbReference>
<dbReference type="Pfam" id="PF12833">
    <property type="entry name" value="HTH_18"/>
    <property type="match status" value="1"/>
</dbReference>
<evidence type="ECO:0000313" key="5">
    <source>
        <dbReference type="EMBL" id="QDT54759.1"/>
    </source>
</evidence>
<name>A0A517SF57_9PLAN</name>
<dbReference type="SMART" id="SM00342">
    <property type="entry name" value="HTH_ARAC"/>
    <property type="match status" value="1"/>
</dbReference>
<dbReference type="KEGG" id="ccos:Pan44_27950"/>
<keyword evidence="6" id="KW-1185">Reference proteome</keyword>
<dbReference type="InterPro" id="IPR009057">
    <property type="entry name" value="Homeodomain-like_sf"/>
</dbReference>
<dbReference type="GO" id="GO:0043565">
    <property type="term" value="F:sequence-specific DNA binding"/>
    <property type="evidence" value="ECO:0007669"/>
    <property type="project" value="InterPro"/>
</dbReference>
<dbReference type="PROSITE" id="PS00041">
    <property type="entry name" value="HTH_ARAC_FAMILY_1"/>
    <property type="match status" value="1"/>
</dbReference>
<evidence type="ECO:0000259" key="4">
    <source>
        <dbReference type="PROSITE" id="PS01124"/>
    </source>
</evidence>
<keyword evidence="2" id="KW-0238">DNA-binding</keyword>
<dbReference type="PANTHER" id="PTHR46796:SF13">
    <property type="entry name" value="HTH-TYPE TRANSCRIPTIONAL ACTIVATOR RHAS"/>
    <property type="match status" value="1"/>
</dbReference>
<dbReference type="GO" id="GO:0003700">
    <property type="term" value="F:DNA-binding transcription factor activity"/>
    <property type="evidence" value="ECO:0007669"/>
    <property type="project" value="InterPro"/>
</dbReference>
<dbReference type="InterPro" id="IPR013656">
    <property type="entry name" value="PAS_4"/>
</dbReference>
<dbReference type="Pfam" id="PF08448">
    <property type="entry name" value="PAS_4"/>
    <property type="match status" value="1"/>
</dbReference>
<dbReference type="InParanoid" id="A0A517SF57"/>
<gene>
    <name evidence="5" type="primary">rhaS</name>
    <name evidence="5" type="ORF">Pan44_27950</name>
</gene>
<dbReference type="SUPFAM" id="SSF55785">
    <property type="entry name" value="PYP-like sensor domain (PAS domain)"/>
    <property type="match status" value="1"/>
</dbReference>
<dbReference type="OrthoDB" id="9806208at2"/>
<dbReference type="PANTHER" id="PTHR46796">
    <property type="entry name" value="HTH-TYPE TRANSCRIPTIONAL ACTIVATOR RHAS-RELATED"/>
    <property type="match status" value="1"/>
</dbReference>
<keyword evidence="3" id="KW-0804">Transcription</keyword>
<dbReference type="InterPro" id="IPR018060">
    <property type="entry name" value="HTH_AraC"/>
</dbReference>
<keyword evidence="1" id="KW-0805">Transcription regulation</keyword>
<accession>A0A517SF57</accession>
<dbReference type="InterPro" id="IPR050204">
    <property type="entry name" value="AraC_XylS_family_regulators"/>
</dbReference>
<protein>
    <submittedName>
        <fullName evidence="5">HTH-type transcriptional activator RhaS</fullName>
    </submittedName>
</protein>
<proteinExistence type="predicted"/>